<dbReference type="Gene3D" id="2.40.100.10">
    <property type="entry name" value="Cyclophilin-like"/>
    <property type="match status" value="1"/>
</dbReference>
<comment type="catalytic activity">
    <reaction evidence="3">
        <text>[protein]-peptidylproline (omega=180) = [protein]-peptidylproline (omega=0)</text>
        <dbReference type="Rhea" id="RHEA:16237"/>
        <dbReference type="Rhea" id="RHEA-COMP:10747"/>
        <dbReference type="Rhea" id="RHEA-COMP:10748"/>
        <dbReference type="ChEBI" id="CHEBI:83833"/>
        <dbReference type="ChEBI" id="CHEBI:83834"/>
        <dbReference type="EC" id="5.2.1.8"/>
    </reaction>
</comment>
<evidence type="ECO:0000259" key="4">
    <source>
        <dbReference type="PROSITE" id="PS50072"/>
    </source>
</evidence>
<evidence type="ECO:0000313" key="5">
    <source>
        <dbReference type="EMBL" id="MDN3493170.1"/>
    </source>
</evidence>
<comment type="caution">
    <text evidence="5">The sequence shown here is derived from an EMBL/GenBank/DDBJ whole genome shotgun (WGS) entry which is preliminary data.</text>
</comment>
<dbReference type="CDD" id="cd00317">
    <property type="entry name" value="cyclophilin"/>
    <property type="match status" value="1"/>
</dbReference>
<evidence type="ECO:0000256" key="3">
    <source>
        <dbReference type="RuleBase" id="RU363019"/>
    </source>
</evidence>
<organism evidence="5 6">
    <name type="scientific">Winogradskyella bathintestinalis</name>
    <dbReference type="NCBI Taxonomy" id="3035208"/>
    <lineage>
        <taxon>Bacteria</taxon>
        <taxon>Pseudomonadati</taxon>
        <taxon>Bacteroidota</taxon>
        <taxon>Flavobacteriia</taxon>
        <taxon>Flavobacteriales</taxon>
        <taxon>Flavobacteriaceae</taxon>
        <taxon>Winogradskyella</taxon>
    </lineage>
</organism>
<keyword evidence="2 3" id="KW-0413">Isomerase</keyword>
<comment type="function">
    <text evidence="3">PPIases accelerate the folding of proteins. It catalyzes the cis-trans isomerization of proline imidic peptide bonds in oligopeptides.</text>
</comment>
<name>A0ABT7ZVZ3_9FLAO</name>
<reference evidence="5 6" key="1">
    <citation type="journal article" date="2023" name="Int. J. Syst. Evol. Microbiol.">
        <title>Winogradskyella bathintestinalis sp. nov., isolated from the intestine of the deep-sea loosejaw dragonfish, Malacosteus niger.</title>
        <authorList>
            <person name="Uniacke-Lowe S."/>
            <person name="Johnson C.N."/>
            <person name="Stanton C."/>
            <person name="Hill C."/>
            <person name="Ross P."/>
        </authorList>
    </citation>
    <scope>NUCLEOTIDE SEQUENCE [LARGE SCALE GENOMIC DNA]</scope>
    <source>
        <strain evidence="5 6">APC 3343</strain>
    </source>
</reference>
<dbReference type="InterPro" id="IPR044666">
    <property type="entry name" value="Cyclophilin_A-like"/>
</dbReference>
<proteinExistence type="inferred from homology"/>
<dbReference type="SUPFAM" id="SSF50891">
    <property type="entry name" value="Cyclophilin-like"/>
    <property type="match status" value="1"/>
</dbReference>
<comment type="similarity">
    <text evidence="3">Belongs to the cyclophilin-type PPIase family.</text>
</comment>
<dbReference type="RefSeq" id="WP_290206822.1">
    <property type="nucleotide sequence ID" value="NZ_JASDDK010000003.1"/>
</dbReference>
<evidence type="ECO:0000256" key="2">
    <source>
        <dbReference type="ARBA" id="ARBA00023235"/>
    </source>
</evidence>
<evidence type="ECO:0000313" key="6">
    <source>
        <dbReference type="Proteomes" id="UP001231197"/>
    </source>
</evidence>
<feature type="domain" description="PPIase cyclophilin-type" evidence="4">
    <location>
        <begin position="85"/>
        <end position="235"/>
    </location>
</feature>
<evidence type="ECO:0000256" key="1">
    <source>
        <dbReference type="ARBA" id="ARBA00023110"/>
    </source>
</evidence>
<keyword evidence="6" id="KW-1185">Reference proteome</keyword>
<dbReference type="Pfam" id="PF00160">
    <property type="entry name" value="Pro_isomerase"/>
    <property type="match status" value="1"/>
</dbReference>
<dbReference type="EC" id="5.2.1.8" evidence="3"/>
<dbReference type="EMBL" id="JASDDK010000003">
    <property type="protein sequence ID" value="MDN3493170.1"/>
    <property type="molecule type" value="Genomic_DNA"/>
</dbReference>
<keyword evidence="1 3" id="KW-0697">Rotamase</keyword>
<dbReference type="GO" id="GO:0003755">
    <property type="term" value="F:peptidyl-prolyl cis-trans isomerase activity"/>
    <property type="evidence" value="ECO:0007669"/>
    <property type="project" value="UniProtKB-EC"/>
</dbReference>
<accession>A0ABT7ZVZ3</accession>
<dbReference type="PANTHER" id="PTHR45625:SF4">
    <property type="entry name" value="PEPTIDYLPROLYL ISOMERASE DOMAIN AND WD REPEAT-CONTAINING PROTEIN 1"/>
    <property type="match status" value="1"/>
</dbReference>
<gene>
    <name evidence="5" type="ORF">QMA06_10570</name>
</gene>
<dbReference type="InterPro" id="IPR029000">
    <property type="entry name" value="Cyclophilin-like_dom_sf"/>
</dbReference>
<dbReference type="PRINTS" id="PR00153">
    <property type="entry name" value="CSAPPISMRASE"/>
</dbReference>
<dbReference type="Proteomes" id="UP001231197">
    <property type="component" value="Unassembled WGS sequence"/>
</dbReference>
<dbReference type="InterPro" id="IPR002130">
    <property type="entry name" value="Cyclophilin-type_PPIase_dom"/>
</dbReference>
<dbReference type="PANTHER" id="PTHR45625">
    <property type="entry name" value="PEPTIDYL-PROLYL CIS-TRANS ISOMERASE-RELATED"/>
    <property type="match status" value="1"/>
</dbReference>
<protein>
    <recommendedName>
        <fullName evidence="3">Peptidyl-prolyl cis-trans isomerase</fullName>
        <shortName evidence="3">PPIase</shortName>
        <ecNumber evidence="3">5.2.1.8</ecNumber>
    </recommendedName>
</protein>
<dbReference type="PROSITE" id="PS50072">
    <property type="entry name" value="CSA_PPIASE_2"/>
    <property type="match status" value="1"/>
</dbReference>
<sequence>MRFQLLFPMFITMGLLLLNCEDKQSSKKTNTTVAKDSTIAATKKKSKKKIPSEYPKLTDDNAMEFFLEYEKDNKEDKVRITTDFGIIDIQLYDKTKFHRANFIYLTKRNYFNNTQFYRVVNNFVIQGGSGDGYNLYDKRKKIGRYLLPPDTKRGYIHKRGAVSMPSSEIENAYKLASPYQFFIVQKSDGALHLDGDYTVFGEVISGMDVVDKIAEVETDDGEWPLKNVYIKKVEIID</sequence>